<dbReference type="OrthoDB" id="2565191at2759"/>
<dbReference type="GO" id="GO:0006360">
    <property type="term" value="P:transcription by RNA polymerase I"/>
    <property type="evidence" value="ECO:0007669"/>
    <property type="project" value="InterPro"/>
</dbReference>
<proteinExistence type="predicted"/>
<dbReference type="InterPro" id="IPR022793">
    <property type="entry name" value="Rrn10"/>
</dbReference>
<sequence length="195" mass="21160">MTSRSVSEGAFVHLESSPEDSIKDKSSNYRHPSVYDAVAGRISAGGFIPKHLVVSTNRDTASSSTVALPPESVLFRSKNAPTRYAESDIYFAHERQLPIGLPESDLLKGLHSYSSDFYSRATADRGAGDWKSLDETALIALGVLMEEASRDILGQTGDLVFTAGEEATESVPDKPSTQRLRSKGRPSKKRRVDSG</sequence>
<dbReference type="AlphaFoldDB" id="A0A2J6QGA6"/>
<name>A0A2J6QGA6_9HELO</name>
<dbReference type="STRING" id="1745343.A0A2J6QGA6"/>
<dbReference type="PANTHER" id="PTHR28054">
    <property type="entry name" value="RNA POLYMERASE I-SPECIFIC TRANSCRIPTION INITIATION FACTOR RRN10"/>
    <property type="match status" value="1"/>
</dbReference>
<feature type="region of interest" description="Disordered" evidence="1">
    <location>
        <begin position="1"/>
        <end position="29"/>
    </location>
</feature>
<keyword evidence="3" id="KW-1185">Reference proteome</keyword>
<dbReference type="Proteomes" id="UP000235672">
    <property type="component" value="Unassembled WGS sequence"/>
</dbReference>
<protein>
    <submittedName>
        <fullName evidence="2">Uncharacterized protein</fullName>
    </submittedName>
</protein>
<gene>
    <name evidence="2" type="ORF">NA56DRAFT_430677</name>
</gene>
<reference evidence="2 3" key="1">
    <citation type="submission" date="2016-05" db="EMBL/GenBank/DDBJ databases">
        <title>A degradative enzymes factory behind the ericoid mycorrhizal symbiosis.</title>
        <authorList>
            <consortium name="DOE Joint Genome Institute"/>
            <person name="Martino E."/>
            <person name="Morin E."/>
            <person name="Grelet G."/>
            <person name="Kuo A."/>
            <person name="Kohler A."/>
            <person name="Daghino S."/>
            <person name="Barry K."/>
            <person name="Choi C."/>
            <person name="Cichocki N."/>
            <person name="Clum A."/>
            <person name="Copeland A."/>
            <person name="Hainaut M."/>
            <person name="Haridas S."/>
            <person name="Labutti K."/>
            <person name="Lindquist E."/>
            <person name="Lipzen A."/>
            <person name="Khouja H.-R."/>
            <person name="Murat C."/>
            <person name="Ohm R."/>
            <person name="Olson A."/>
            <person name="Spatafora J."/>
            <person name="Veneault-Fourrey C."/>
            <person name="Henrissat B."/>
            <person name="Grigoriev I."/>
            <person name="Martin F."/>
            <person name="Perotto S."/>
        </authorList>
    </citation>
    <scope>NUCLEOTIDE SEQUENCE [LARGE SCALE GENOMIC DNA]</scope>
    <source>
        <strain evidence="2 3">UAMH 7357</strain>
    </source>
</reference>
<organism evidence="2 3">
    <name type="scientific">Hyaloscypha hepaticicola</name>
    <dbReference type="NCBI Taxonomy" id="2082293"/>
    <lineage>
        <taxon>Eukaryota</taxon>
        <taxon>Fungi</taxon>
        <taxon>Dikarya</taxon>
        <taxon>Ascomycota</taxon>
        <taxon>Pezizomycotina</taxon>
        <taxon>Leotiomycetes</taxon>
        <taxon>Helotiales</taxon>
        <taxon>Hyaloscyphaceae</taxon>
        <taxon>Hyaloscypha</taxon>
    </lineage>
</organism>
<evidence type="ECO:0000256" key="1">
    <source>
        <dbReference type="SAM" id="MobiDB-lite"/>
    </source>
</evidence>
<feature type="region of interest" description="Disordered" evidence="1">
    <location>
        <begin position="164"/>
        <end position="195"/>
    </location>
</feature>
<feature type="compositionally biased region" description="Basic residues" evidence="1">
    <location>
        <begin position="180"/>
        <end position="195"/>
    </location>
</feature>
<evidence type="ECO:0000313" key="3">
    <source>
        <dbReference type="Proteomes" id="UP000235672"/>
    </source>
</evidence>
<dbReference type="EMBL" id="KZ613470">
    <property type="protein sequence ID" value="PMD25301.1"/>
    <property type="molecule type" value="Genomic_DNA"/>
</dbReference>
<evidence type="ECO:0000313" key="2">
    <source>
        <dbReference type="EMBL" id="PMD25301.1"/>
    </source>
</evidence>
<dbReference type="PANTHER" id="PTHR28054:SF1">
    <property type="entry name" value="RNA POLYMERASE I-SPECIFIC TRANSCRIPTION INITIATION FACTOR RRN10"/>
    <property type="match status" value="1"/>
</dbReference>
<accession>A0A2J6QGA6</accession>